<reference evidence="2 3" key="1">
    <citation type="submission" date="2019-06" db="EMBL/GenBank/DDBJ databases">
        <title>Genomic Encyclopedia of Type Strains, Phase IV (KMG-V): Genome sequencing to study the core and pangenomes of soil and plant-associated prokaryotes.</title>
        <authorList>
            <person name="Whitman W."/>
        </authorList>
    </citation>
    <scope>NUCLEOTIDE SEQUENCE [LARGE SCALE GENOMIC DNA]</scope>
    <source>
        <strain evidence="2 3">BR 11796</strain>
    </source>
</reference>
<dbReference type="PANTHER" id="PTHR34474">
    <property type="entry name" value="SIGNAL TRANSDUCTION PROTEIN TRAP"/>
    <property type="match status" value="1"/>
</dbReference>
<accession>A0A560AVJ2</accession>
<keyword evidence="2" id="KW-0503">Monooxygenase</keyword>
<evidence type="ECO:0000259" key="1">
    <source>
        <dbReference type="PROSITE" id="PS51725"/>
    </source>
</evidence>
<dbReference type="SUPFAM" id="SSF54909">
    <property type="entry name" value="Dimeric alpha+beta barrel"/>
    <property type="match status" value="1"/>
</dbReference>
<dbReference type="InterPro" id="IPR050404">
    <property type="entry name" value="Heme-degrading_MO"/>
</dbReference>
<dbReference type="Pfam" id="PF03992">
    <property type="entry name" value="ABM"/>
    <property type="match status" value="1"/>
</dbReference>
<evidence type="ECO:0000313" key="2">
    <source>
        <dbReference type="EMBL" id="TWA64400.1"/>
    </source>
</evidence>
<dbReference type="InterPro" id="IPR011008">
    <property type="entry name" value="Dimeric_a/b-barrel"/>
</dbReference>
<keyword evidence="2" id="KW-0560">Oxidoreductase</keyword>
<dbReference type="GO" id="GO:0004497">
    <property type="term" value="F:monooxygenase activity"/>
    <property type="evidence" value="ECO:0007669"/>
    <property type="project" value="UniProtKB-KW"/>
</dbReference>
<dbReference type="EMBL" id="VITF01000010">
    <property type="protein sequence ID" value="TWA64400.1"/>
    <property type="molecule type" value="Genomic_DNA"/>
</dbReference>
<protein>
    <submittedName>
        <fullName evidence="2">Heme-degrading monooxygenase HmoA</fullName>
    </submittedName>
</protein>
<name>A0A560AVJ2_AZOBR</name>
<evidence type="ECO:0000313" key="3">
    <source>
        <dbReference type="Proteomes" id="UP000316083"/>
    </source>
</evidence>
<sequence>MYIAMNRFRVRPESEQDFEDLWLNREVHLNKVPGFVEFHMLRGPRHEDHRLYSSHTVWESEAHFQAWTRSEEFRAAHRGAGDRKPLYLGPPQFEGFEVIQTVVGQTAVGQTVVREG</sequence>
<dbReference type="AlphaFoldDB" id="A0A560AVJ2"/>
<dbReference type="Gene3D" id="3.30.70.100">
    <property type="match status" value="1"/>
</dbReference>
<comment type="caution">
    <text evidence="2">The sequence shown here is derived from an EMBL/GenBank/DDBJ whole genome shotgun (WGS) entry which is preliminary data.</text>
</comment>
<dbReference type="RefSeq" id="WP_145678423.1">
    <property type="nucleotide sequence ID" value="NZ_VITF01000010.1"/>
</dbReference>
<feature type="domain" description="ABM" evidence="1">
    <location>
        <begin position="2"/>
        <end position="96"/>
    </location>
</feature>
<dbReference type="PROSITE" id="PS51725">
    <property type="entry name" value="ABM"/>
    <property type="match status" value="1"/>
</dbReference>
<gene>
    <name evidence="2" type="ORF">FBZ82_11090</name>
</gene>
<dbReference type="PANTHER" id="PTHR34474:SF2">
    <property type="entry name" value="SIGNAL TRANSDUCTION PROTEIN TRAP"/>
    <property type="match status" value="1"/>
</dbReference>
<organism evidence="2 3">
    <name type="scientific">Azospirillum brasilense</name>
    <dbReference type="NCBI Taxonomy" id="192"/>
    <lineage>
        <taxon>Bacteria</taxon>
        <taxon>Pseudomonadati</taxon>
        <taxon>Pseudomonadota</taxon>
        <taxon>Alphaproteobacteria</taxon>
        <taxon>Rhodospirillales</taxon>
        <taxon>Azospirillaceae</taxon>
        <taxon>Azospirillum</taxon>
    </lineage>
</organism>
<proteinExistence type="predicted"/>
<dbReference type="Proteomes" id="UP000316083">
    <property type="component" value="Unassembled WGS sequence"/>
</dbReference>
<dbReference type="InterPro" id="IPR007138">
    <property type="entry name" value="ABM_dom"/>
</dbReference>